<keyword evidence="3" id="KW-1185">Reference proteome</keyword>
<dbReference type="Pfam" id="PF00581">
    <property type="entry name" value="Rhodanese"/>
    <property type="match status" value="1"/>
</dbReference>
<evidence type="ECO:0000313" key="3">
    <source>
        <dbReference type="Proteomes" id="UP000000323"/>
    </source>
</evidence>
<gene>
    <name evidence="2" type="ordered locus">Tter_2083</name>
</gene>
<dbReference type="KEGG" id="ttr:Tter_2083"/>
<sequence>MPKAVDRREVMALREAGAQLVEVLSREEYELEYLPGAVSLPLRELGGRARVILDLSRPVVVYCHNHQ</sequence>
<evidence type="ECO:0000313" key="2">
    <source>
        <dbReference type="EMBL" id="ACZ42986.1"/>
    </source>
</evidence>
<accession>D1CGW5</accession>
<dbReference type="Proteomes" id="UP000000323">
    <property type="component" value="Chromosome 2"/>
</dbReference>
<feature type="domain" description="Rhodanese" evidence="1">
    <location>
        <begin position="14"/>
        <end position="64"/>
    </location>
</feature>
<dbReference type="AlphaFoldDB" id="D1CGW5"/>
<evidence type="ECO:0000259" key="1">
    <source>
        <dbReference type="PROSITE" id="PS50206"/>
    </source>
</evidence>
<dbReference type="SUPFAM" id="SSF52821">
    <property type="entry name" value="Rhodanese/Cell cycle control phosphatase"/>
    <property type="match status" value="1"/>
</dbReference>
<dbReference type="CDD" id="cd00158">
    <property type="entry name" value="RHOD"/>
    <property type="match status" value="1"/>
</dbReference>
<dbReference type="InterPro" id="IPR001763">
    <property type="entry name" value="Rhodanese-like_dom"/>
</dbReference>
<dbReference type="STRING" id="525904.Tter_2083"/>
<protein>
    <recommendedName>
        <fullName evidence="1">Rhodanese domain-containing protein</fullName>
    </recommendedName>
</protein>
<reference evidence="3" key="1">
    <citation type="journal article" date="2010" name="Stand. Genomic Sci.">
        <title>Complete genome sequence of 'Thermobaculum terrenum' type strain (YNP1).</title>
        <authorList>
            <person name="Kiss H."/>
            <person name="Cleland D."/>
            <person name="Lapidus A."/>
            <person name="Lucas S."/>
            <person name="Glavina Del Rio T."/>
            <person name="Nolan M."/>
            <person name="Tice H."/>
            <person name="Han C."/>
            <person name="Goodwin L."/>
            <person name="Pitluck S."/>
            <person name="Liolios K."/>
            <person name="Ivanova N."/>
            <person name="Mavromatis K."/>
            <person name="Ovchinnikova G."/>
            <person name="Pati A."/>
            <person name="Chen A."/>
            <person name="Palaniappan K."/>
            <person name="Land M."/>
            <person name="Hauser L."/>
            <person name="Chang Y."/>
            <person name="Jeffries C."/>
            <person name="Lu M."/>
            <person name="Brettin T."/>
            <person name="Detter J."/>
            <person name="Goker M."/>
            <person name="Tindall B."/>
            <person name="Beck B."/>
            <person name="McDermott T."/>
            <person name="Woyke T."/>
            <person name="Bristow J."/>
            <person name="Eisen J."/>
            <person name="Markowitz V."/>
            <person name="Hugenholtz P."/>
            <person name="Kyrpides N."/>
            <person name="Klenk H."/>
            <person name="Cheng J."/>
        </authorList>
    </citation>
    <scope>NUCLEOTIDE SEQUENCE [LARGE SCALE GENOMIC DNA]</scope>
    <source>
        <strain evidence="3">ATCC BAA-798 / YNP1</strain>
    </source>
</reference>
<dbReference type="eggNOG" id="COG0607">
    <property type="taxonomic scope" value="Bacteria"/>
</dbReference>
<dbReference type="InterPro" id="IPR036873">
    <property type="entry name" value="Rhodanese-like_dom_sf"/>
</dbReference>
<dbReference type="HOGENOM" id="CLU_2811080_0_0_0"/>
<dbReference type="PROSITE" id="PS50206">
    <property type="entry name" value="RHODANESE_3"/>
    <property type="match status" value="1"/>
</dbReference>
<dbReference type="EMBL" id="CP001826">
    <property type="protein sequence ID" value="ACZ42986.1"/>
    <property type="molecule type" value="Genomic_DNA"/>
</dbReference>
<dbReference type="Gene3D" id="3.40.250.10">
    <property type="entry name" value="Rhodanese-like domain"/>
    <property type="match status" value="1"/>
</dbReference>
<name>D1CGW5_THET1</name>
<proteinExistence type="predicted"/>
<organism evidence="2 3">
    <name type="scientific">Thermobaculum terrenum (strain ATCC BAA-798 / CCMEE 7001 / YNP1)</name>
    <dbReference type="NCBI Taxonomy" id="525904"/>
    <lineage>
        <taxon>Bacteria</taxon>
        <taxon>Bacillati</taxon>
        <taxon>Chloroflexota</taxon>
        <taxon>Chloroflexia</taxon>
        <taxon>Candidatus Thermobaculales</taxon>
        <taxon>Candidatus Thermobaculaceae</taxon>
        <taxon>Thermobaculum</taxon>
    </lineage>
</organism>